<proteinExistence type="predicted"/>
<evidence type="ECO:0000313" key="2">
    <source>
        <dbReference type="EMBL" id="VFU27207.1"/>
    </source>
</evidence>
<evidence type="ECO:0000256" key="1">
    <source>
        <dbReference type="SAM" id="MobiDB-lite"/>
    </source>
</evidence>
<gene>
    <name evidence="2" type="ORF">SVIM_LOCUS79495</name>
</gene>
<dbReference type="EMBL" id="CAADRP010000336">
    <property type="protein sequence ID" value="VFU27207.1"/>
    <property type="molecule type" value="Genomic_DNA"/>
</dbReference>
<organism evidence="2">
    <name type="scientific">Salix viminalis</name>
    <name type="common">Common osier</name>
    <name type="synonym">Basket willow</name>
    <dbReference type="NCBI Taxonomy" id="40686"/>
    <lineage>
        <taxon>Eukaryota</taxon>
        <taxon>Viridiplantae</taxon>
        <taxon>Streptophyta</taxon>
        <taxon>Embryophyta</taxon>
        <taxon>Tracheophyta</taxon>
        <taxon>Spermatophyta</taxon>
        <taxon>Magnoliopsida</taxon>
        <taxon>eudicotyledons</taxon>
        <taxon>Gunneridae</taxon>
        <taxon>Pentapetalae</taxon>
        <taxon>rosids</taxon>
        <taxon>fabids</taxon>
        <taxon>Malpighiales</taxon>
        <taxon>Salicaceae</taxon>
        <taxon>Saliceae</taxon>
        <taxon>Salix</taxon>
    </lineage>
</organism>
<dbReference type="AlphaFoldDB" id="A0A6N2KGS4"/>
<feature type="region of interest" description="Disordered" evidence="1">
    <location>
        <begin position="72"/>
        <end position="107"/>
    </location>
</feature>
<protein>
    <submittedName>
        <fullName evidence="2">Uncharacterized protein</fullName>
    </submittedName>
</protein>
<feature type="region of interest" description="Disordered" evidence="1">
    <location>
        <begin position="181"/>
        <end position="207"/>
    </location>
</feature>
<reference evidence="2" key="1">
    <citation type="submission" date="2019-03" db="EMBL/GenBank/DDBJ databases">
        <authorList>
            <person name="Mank J."/>
            <person name="Almeida P."/>
        </authorList>
    </citation>
    <scope>NUCLEOTIDE SEQUENCE</scope>
    <source>
        <strain evidence="2">78183</strain>
    </source>
</reference>
<accession>A0A6N2KGS4</accession>
<sequence>MLPLHKDHQSKTTVNWLVTFFLEEMTESSRISEESTAEANNGIPTGLNRIKTRPVSSKEHLCSKLDELTESKTHVVASSRPPVKVKQKPMAQSRGKSASHKAESRKGKSIGQWIASYFTKDAIQVIKDVSPNVEEGNLEAKMLDRKDRAGTEFTNGCNYLNEEISSSENLNRSKVSKGLKSFSHELGPKGDIPPAQPRAHSYSDLKI</sequence>
<feature type="region of interest" description="Disordered" evidence="1">
    <location>
        <begin position="29"/>
        <end position="49"/>
    </location>
</feature>
<name>A0A6N2KGS4_SALVM</name>